<dbReference type="GO" id="GO:0051539">
    <property type="term" value="F:4 iron, 4 sulfur cluster binding"/>
    <property type="evidence" value="ECO:0007669"/>
    <property type="project" value="UniProtKB-KW"/>
</dbReference>
<reference evidence="6 8" key="2">
    <citation type="journal article" date="2018" name="Plant J.">
        <title>The Physcomitrella patens chromosome-scale assembly reveals moss genome structure and evolution.</title>
        <authorList>
            <person name="Lang D."/>
            <person name="Ullrich K.K."/>
            <person name="Murat F."/>
            <person name="Fuchs J."/>
            <person name="Jenkins J."/>
            <person name="Haas F.B."/>
            <person name="Piednoel M."/>
            <person name="Gundlach H."/>
            <person name="Van Bel M."/>
            <person name="Meyberg R."/>
            <person name="Vives C."/>
            <person name="Morata J."/>
            <person name="Symeonidi A."/>
            <person name="Hiss M."/>
            <person name="Muchero W."/>
            <person name="Kamisugi Y."/>
            <person name="Saleh O."/>
            <person name="Blanc G."/>
            <person name="Decker E.L."/>
            <person name="van Gessel N."/>
            <person name="Grimwood J."/>
            <person name="Hayes R.D."/>
            <person name="Graham S.W."/>
            <person name="Gunter L.E."/>
            <person name="McDaniel S.F."/>
            <person name="Hoernstein S.N.W."/>
            <person name="Larsson A."/>
            <person name="Li F.W."/>
            <person name="Perroud P.F."/>
            <person name="Phillips J."/>
            <person name="Ranjan P."/>
            <person name="Rokshar D.S."/>
            <person name="Rothfels C.J."/>
            <person name="Schneider L."/>
            <person name="Shu S."/>
            <person name="Stevenson D.W."/>
            <person name="Thummler F."/>
            <person name="Tillich M."/>
            <person name="Villarreal Aguilar J.C."/>
            <person name="Widiez T."/>
            <person name="Wong G.K."/>
            <person name="Wymore A."/>
            <person name="Zhang Y."/>
            <person name="Zimmer A.D."/>
            <person name="Quatrano R.S."/>
            <person name="Mayer K.F.X."/>
            <person name="Goodstein D."/>
            <person name="Casacuberta J.M."/>
            <person name="Vandepoele K."/>
            <person name="Reski R."/>
            <person name="Cuming A.C."/>
            <person name="Tuskan G.A."/>
            <person name="Maumus F."/>
            <person name="Salse J."/>
            <person name="Schmutz J."/>
            <person name="Rensing S.A."/>
        </authorList>
    </citation>
    <scope>NUCLEOTIDE SEQUENCE [LARGE SCALE GENOMIC DNA]</scope>
    <source>
        <strain evidence="7 8">cv. Gransden 2004</strain>
    </source>
</reference>
<dbReference type="InterPro" id="IPR057431">
    <property type="entry name" value="LdpA_Fe-S-bd"/>
</dbReference>
<dbReference type="PANTHER" id="PTHR24960:SF79">
    <property type="entry name" value="PHOTOSYSTEM I IRON-SULFUR CENTER"/>
    <property type="match status" value="1"/>
</dbReference>
<keyword evidence="2" id="KW-0479">Metal-binding</keyword>
<sequence>MPRLSEAVLGSREIRTLSMEICGGVDVRMTMVLRCGTGLSPINSALVAQLQSSRFCDDGFCKLRRFAVGGIRPLRIESHQNVVRSSIGGVREVIERDSVEPSSEFIREALSDLVRQSAMSNGSRSPEVSLREGRWVKLICGASFEDVVDIRNLSLVYTLAGVDCIDCAADSAVVAAVLEGVTAAQHLARHLIASEIPIIRRPWIMVSINDDEDPHFRKAEFDPGLCPTDCPRPCERVCPAAAIAFKASAVEERCQSSFLPETGHVMQHSGFRSDGVITERCYGCGRCLSVCPLNLIYTRTYVRELEAVANLLRSSDIDAIEIHTGAGHLESFHRLVGELSDALLSLKLIAVSVPDLGDSMVPALATMYQSLRPVLKGLNLWQLDGRPMSGDIGAGATRAAVSLAANVAASKDRPPGYLQLAGGTNAHTVKSLKREGLFQTPHDDDATIAGVAYGGYARKIVTKYLERVQQYHEMWDCRRSMSGGASLSVTGIEQCLPLLLGALREATDLVGPFKGTPRQH</sequence>
<organism evidence="6">
    <name type="scientific">Physcomitrium patens</name>
    <name type="common">Spreading-leaved earth moss</name>
    <name type="synonym">Physcomitrella patens</name>
    <dbReference type="NCBI Taxonomy" id="3218"/>
    <lineage>
        <taxon>Eukaryota</taxon>
        <taxon>Viridiplantae</taxon>
        <taxon>Streptophyta</taxon>
        <taxon>Embryophyta</taxon>
        <taxon>Bryophyta</taxon>
        <taxon>Bryophytina</taxon>
        <taxon>Bryopsida</taxon>
        <taxon>Funariidae</taxon>
        <taxon>Funariales</taxon>
        <taxon>Funariaceae</taxon>
        <taxon>Physcomitrium</taxon>
    </lineage>
</organism>
<dbReference type="GO" id="GO:0046872">
    <property type="term" value="F:metal ion binding"/>
    <property type="evidence" value="ECO:0007669"/>
    <property type="project" value="UniProtKB-KW"/>
</dbReference>
<name>A0A2K1JG77_PHYPA</name>
<dbReference type="Gramene" id="Pp3c14_3570V3.2">
    <property type="protein sequence ID" value="Pp3c14_3570V3.2"/>
    <property type="gene ID" value="Pp3c14_3570"/>
</dbReference>
<evidence type="ECO:0000256" key="4">
    <source>
        <dbReference type="ARBA" id="ARBA00023014"/>
    </source>
</evidence>
<accession>A0A2K1JG77</accession>
<dbReference type="EMBL" id="ABEU02000014">
    <property type="protein sequence ID" value="PNR40555.1"/>
    <property type="molecule type" value="Genomic_DNA"/>
</dbReference>
<dbReference type="AlphaFoldDB" id="A0A2K1JG77"/>
<dbReference type="PaxDb" id="3218-PP1S126_64V6.1"/>
<proteinExistence type="predicted"/>
<dbReference type="STRING" id="3218.A0A2K1JG77"/>
<evidence type="ECO:0000256" key="3">
    <source>
        <dbReference type="ARBA" id="ARBA00023004"/>
    </source>
</evidence>
<reference evidence="7" key="3">
    <citation type="submission" date="2020-12" db="UniProtKB">
        <authorList>
            <consortium name="EnsemblPlants"/>
        </authorList>
    </citation>
    <scope>IDENTIFICATION</scope>
</reference>
<dbReference type="PANTHER" id="PTHR24960">
    <property type="entry name" value="PHOTOSYSTEM I IRON-SULFUR CENTER-RELATED"/>
    <property type="match status" value="1"/>
</dbReference>
<evidence type="ECO:0000259" key="5">
    <source>
        <dbReference type="PROSITE" id="PS51379"/>
    </source>
</evidence>
<dbReference type="EnsemblPlants" id="Pp3c14_3570V3.1">
    <property type="protein sequence ID" value="Pp3c14_3570V3.1"/>
    <property type="gene ID" value="Pp3c14_3570"/>
</dbReference>
<evidence type="ECO:0000256" key="2">
    <source>
        <dbReference type="ARBA" id="ARBA00022723"/>
    </source>
</evidence>
<evidence type="ECO:0000313" key="7">
    <source>
        <dbReference type="EnsemblPlants" id="Pp3c14_3570V3.1"/>
    </source>
</evidence>
<feature type="domain" description="4Fe-4S ferredoxin-type" evidence="5">
    <location>
        <begin position="217"/>
        <end position="248"/>
    </location>
</feature>
<reference evidence="6 8" key="1">
    <citation type="journal article" date="2008" name="Science">
        <title>The Physcomitrella genome reveals evolutionary insights into the conquest of land by plants.</title>
        <authorList>
            <person name="Rensing S."/>
            <person name="Lang D."/>
            <person name="Zimmer A."/>
            <person name="Terry A."/>
            <person name="Salamov A."/>
            <person name="Shapiro H."/>
            <person name="Nishiyama T."/>
            <person name="Perroud P.-F."/>
            <person name="Lindquist E."/>
            <person name="Kamisugi Y."/>
            <person name="Tanahashi T."/>
            <person name="Sakakibara K."/>
            <person name="Fujita T."/>
            <person name="Oishi K."/>
            <person name="Shin-I T."/>
            <person name="Kuroki Y."/>
            <person name="Toyoda A."/>
            <person name="Suzuki Y."/>
            <person name="Hashimoto A."/>
            <person name="Yamaguchi K."/>
            <person name="Sugano A."/>
            <person name="Kohara Y."/>
            <person name="Fujiyama A."/>
            <person name="Anterola A."/>
            <person name="Aoki S."/>
            <person name="Ashton N."/>
            <person name="Barbazuk W.B."/>
            <person name="Barker E."/>
            <person name="Bennetzen J."/>
            <person name="Bezanilla M."/>
            <person name="Blankenship R."/>
            <person name="Cho S.H."/>
            <person name="Dutcher S."/>
            <person name="Estelle M."/>
            <person name="Fawcett J.A."/>
            <person name="Gundlach H."/>
            <person name="Hanada K."/>
            <person name="Heyl A."/>
            <person name="Hicks K.A."/>
            <person name="Hugh J."/>
            <person name="Lohr M."/>
            <person name="Mayer K."/>
            <person name="Melkozernov A."/>
            <person name="Murata T."/>
            <person name="Nelson D."/>
            <person name="Pils B."/>
            <person name="Prigge M."/>
            <person name="Reiss B."/>
            <person name="Renner T."/>
            <person name="Rombauts S."/>
            <person name="Rushton P."/>
            <person name="Sanderfoot A."/>
            <person name="Schween G."/>
            <person name="Shiu S.-H."/>
            <person name="Stueber K."/>
            <person name="Theodoulou F.L."/>
            <person name="Tu H."/>
            <person name="Van de Peer Y."/>
            <person name="Verrier P.J."/>
            <person name="Waters E."/>
            <person name="Wood A."/>
            <person name="Yang L."/>
            <person name="Cove D."/>
            <person name="Cuming A."/>
            <person name="Hasebe M."/>
            <person name="Lucas S."/>
            <person name="Mishler D.B."/>
            <person name="Reski R."/>
            <person name="Grigoriev I."/>
            <person name="Quatrano R.S."/>
            <person name="Boore J.L."/>
        </authorList>
    </citation>
    <scope>NUCLEOTIDE SEQUENCE [LARGE SCALE GENOMIC DNA]</scope>
    <source>
        <strain evidence="7 8">cv. Gransden 2004</strain>
    </source>
</reference>
<dbReference type="Pfam" id="PF12617">
    <property type="entry name" value="LdpA_C"/>
    <property type="match status" value="1"/>
</dbReference>
<evidence type="ECO:0000313" key="8">
    <source>
        <dbReference type="Proteomes" id="UP000006727"/>
    </source>
</evidence>
<evidence type="ECO:0000313" key="6">
    <source>
        <dbReference type="EMBL" id="PNR40555.1"/>
    </source>
</evidence>
<dbReference type="Pfam" id="PF25160">
    <property type="entry name" value="LdpA_Fe-S-bd"/>
    <property type="match status" value="2"/>
</dbReference>
<feature type="domain" description="4Fe-4S ferredoxin-type" evidence="5">
    <location>
        <begin position="272"/>
        <end position="301"/>
    </location>
</feature>
<keyword evidence="1" id="KW-0004">4Fe-4S</keyword>
<dbReference type="RefSeq" id="XP_024394853.1">
    <property type="nucleotide sequence ID" value="XM_024539085.2"/>
</dbReference>
<dbReference type="GeneID" id="112291535"/>
<dbReference type="PROSITE" id="PS51379">
    <property type="entry name" value="4FE4S_FER_2"/>
    <property type="match status" value="2"/>
</dbReference>
<keyword evidence="3" id="KW-0408">Iron</keyword>
<keyword evidence="4" id="KW-0411">Iron-sulfur</keyword>
<dbReference type="EnsemblPlants" id="Pp3c14_3570V3.2">
    <property type="protein sequence ID" value="Pp3c14_3570V3.2"/>
    <property type="gene ID" value="Pp3c14_3570"/>
</dbReference>
<dbReference type="Gramene" id="Pp3c14_3570V3.1">
    <property type="protein sequence ID" value="Pp3c14_3570V3.1"/>
    <property type="gene ID" value="Pp3c14_3570"/>
</dbReference>
<dbReference type="InterPro" id="IPR021039">
    <property type="entry name" value="Fe-S-bd_prot_LdpA_C"/>
</dbReference>
<dbReference type="PROSITE" id="PS00198">
    <property type="entry name" value="4FE4S_FER_1"/>
    <property type="match status" value="1"/>
</dbReference>
<dbReference type="Proteomes" id="UP000006727">
    <property type="component" value="Chromosome 14"/>
</dbReference>
<evidence type="ECO:0000256" key="1">
    <source>
        <dbReference type="ARBA" id="ARBA00022485"/>
    </source>
</evidence>
<dbReference type="InterPro" id="IPR050157">
    <property type="entry name" value="PSI_iron-sulfur_center"/>
</dbReference>
<dbReference type="Gene3D" id="3.30.70.20">
    <property type="match status" value="1"/>
</dbReference>
<dbReference type="InterPro" id="IPR017900">
    <property type="entry name" value="4Fe4S_Fe_S_CS"/>
</dbReference>
<protein>
    <recommendedName>
        <fullName evidence="5">4Fe-4S ferredoxin-type domain-containing protein</fullName>
    </recommendedName>
</protein>
<keyword evidence="8" id="KW-1185">Reference proteome</keyword>
<gene>
    <name evidence="7" type="primary">LOC112291535</name>
    <name evidence="6" type="ORF">PHYPA_017958</name>
</gene>
<dbReference type="OrthoDB" id="204405at2759"/>
<dbReference type="SUPFAM" id="SSF54862">
    <property type="entry name" value="4Fe-4S ferredoxins"/>
    <property type="match status" value="1"/>
</dbReference>
<dbReference type="InterPro" id="IPR017896">
    <property type="entry name" value="4Fe4S_Fe-S-bd"/>
</dbReference>